<dbReference type="InterPro" id="IPR016024">
    <property type="entry name" value="ARM-type_fold"/>
</dbReference>
<evidence type="ECO:0000313" key="12">
    <source>
        <dbReference type="EMBL" id="EJK47785.1"/>
    </source>
</evidence>
<dbReference type="Gene3D" id="1.10.1070.11">
    <property type="entry name" value="Phosphatidylinositol 3-/4-kinase, catalytic domain"/>
    <property type="match status" value="1"/>
</dbReference>
<dbReference type="PROSITE" id="PS50290">
    <property type="entry name" value="PI3_4_KINASE_3"/>
    <property type="match status" value="1"/>
</dbReference>
<dbReference type="InterPro" id="IPR038980">
    <property type="entry name" value="ATM_plant"/>
</dbReference>
<gene>
    <name evidence="12" type="ORF">THAOC_33476</name>
</gene>
<organism evidence="12 13">
    <name type="scientific">Thalassiosira oceanica</name>
    <name type="common">Marine diatom</name>
    <dbReference type="NCBI Taxonomy" id="159749"/>
    <lineage>
        <taxon>Eukaryota</taxon>
        <taxon>Sar</taxon>
        <taxon>Stramenopiles</taxon>
        <taxon>Ochrophyta</taxon>
        <taxon>Bacillariophyta</taxon>
        <taxon>Coscinodiscophyceae</taxon>
        <taxon>Thalassiosirophycidae</taxon>
        <taxon>Thalassiosirales</taxon>
        <taxon>Thalassiosiraceae</taxon>
        <taxon>Thalassiosira</taxon>
    </lineage>
</organism>
<dbReference type="GO" id="GO:0005634">
    <property type="term" value="C:nucleus"/>
    <property type="evidence" value="ECO:0007669"/>
    <property type="project" value="UniProtKB-SubCell"/>
</dbReference>
<feature type="region of interest" description="Disordered" evidence="9">
    <location>
        <begin position="1913"/>
        <end position="1948"/>
    </location>
</feature>
<sequence>MLQRSLATLRIQKTAAKGAFVALRHMLLLRQTGIHVVGICNIEATSETYLTGMKHLSTLIKSSPSSRKNANFLEMMGSCMTECVVLVKYWLCSSVSARQRQETYDTFSLLVSILHDGIANNSVTSSDVGFCLHSFVVIFLDPENSEILPSVFESLGKTLKAMFADPSGAIVSGSMAVLHKLTFALLQIHQRACHRLFSVCNAALSTVQYEQKASQGLLSAVEDAGASWDSLGASPWMSTSQQDGVLRTLISGKVEIEERISSDTMVGAYDCLQTIVSSGKIHFDDLLGADDIINQTDRKNEVFRSVNQKFSLSQLFNSISSENSRESSFAEDCENFILTLQENPISHDQLDTKRTSSSSHSVLARSLALRRLEKALMNRRKASVDEEVDHKIYPFLLAMAHSSDPEESLLISSRCLGMLSLNYSSLQDTSLSTCGDSREELIKSLDDPLLSVKRTILTLVGKFLLSECSDTSLIAMKTAKSLLVSSSVKEILMTLDEETRGLLGPFGTADEKVKKETLKMSDFCSKHLKAMSCCFDKGTSQEHQVSNSTQEFFRVCVGLSAVEPTFAAAIFPGLIFSLLDGDVDDENAVQSSIAIGSQNSQMHKVISRCFSGIISTKTGRSMSSQAIGIILNTLELLRSITEHRFRNSLEHTKNQVGSSRPNSSKSMSKRSRSRTNDTSSSTTSKRTNYKSLPDSPKWRGFPYGVVVKVDGLDVARACFKIKRYHSALYYAEMCMQNLVGTGKFFVDASRDTVLLEPRVVHDSKFKTPRFPSHSTIVQPTHLCVLVSGFGLLAESRGADDILDRALVAQDIIGHCLDELRAKDELEGVLLHGATLKLKRNITSLNDLAGRRHDSAFSMLTDLDSGLQLATKKDSASIDDSPVFSTVAACLEDLGLNHIKQNYLAGVGLNISKDQKSESSRQYLREKWFEDALTRTSQWDDTLMPTDEGQALYHAQRLPTDTAPQTENKNAHYHESIFDSLQCFSRSDISSGLIHLVQARRSVLTTIQQLSGSEAQTSGMVEPLSRLRTLSQLELVGRTLEDIVDSSEGISSLESLLNRWGFAGSVNGEELSLLDNDVNYDMSGQDCTIDGSLFRAIHSDFAVKEISLKLLSGKTSHCGVSDAITAHIFQSCRVYRELGRPDVAKTSLSNLRSVLRIFHKQDHAQERMQISSTTVPAILRLEDAKIKRCERDFDQAIIHCKMISSFLASGRDGTSDPERDHLCAEALLLGGLWMTQQNVEGATTVLPYYERASEMSMKIYRKSPTDAGEMRAAMASFKLGEFAASLYSSIDARMHDEVWKKRRGVALDRKNEMRTLKGQIEKARKDKNNERYAELSHVFGTMKVEDEMDEREVQSVQDSLGRFLHMAVRSYCQAIQLCPPSVAHVSKYVYEMISLWFKNCQKKKTMGIVNELIRMNTLQMPSYRLVPLTYQLFSRIDAAEGEEKNGFQHTLRQLVLKLCSDHPYHGIVQLIALSNGQKIGTGVSGRHADTYLENVGVSKIEAVDSVIKELQKKAPKYVSGLIENYKTLCDSYISTGEWDTAHIKGPSAYKNIPFSKAKLDLPTCLTGGGRRSKKSNVSSDNMPVIITKPPSIRPDCQYGNGTEDPIGSERVVGFDDVFSLTPSGIHRPKIVICNGTKGGKFKQLVKAQDDMRQDAIMQQVFSTVNELLLNEGSTGNDFLKKTMGNAISGISSRRLRLITYGVVPLSPASGVLEWVDHTIAFGDFCDEKSRSRVGAHSRYYPGEWGNSDCRNCFISAQDKSAKEKLQTFELICRNRSPVFRFFFLEYFNSSMEAWHTARTMYTRSCAVNSIVGHVLGIGDRHTSNILVHTKTGEVVHIDFGIVFEQGKTLPTPERVPFRLTRDVIDGMGPSGTEGVFAKSAEATLSVLRNSGDTLLTILSAVVSDPLYRWSISAQKANHHQNRKSATTKGRVSTSRDATAETEESRNNEAERAITKIHAKLEGYEDGTSGEHKTIAGQVKLLINEASDPEKLSQMFVGWSPWT</sequence>
<dbReference type="GO" id="GO:0004674">
    <property type="term" value="F:protein serine/threonine kinase activity"/>
    <property type="evidence" value="ECO:0007669"/>
    <property type="project" value="UniProtKB-EC"/>
</dbReference>
<dbReference type="Pfam" id="PF02260">
    <property type="entry name" value="FATC"/>
    <property type="match status" value="1"/>
</dbReference>
<dbReference type="SUPFAM" id="SSF56112">
    <property type="entry name" value="Protein kinase-like (PK-like)"/>
    <property type="match status" value="1"/>
</dbReference>
<evidence type="ECO:0000256" key="8">
    <source>
        <dbReference type="ARBA" id="ARBA00023242"/>
    </source>
</evidence>
<keyword evidence="13" id="KW-1185">Reference proteome</keyword>
<dbReference type="eggNOG" id="KOG0892">
    <property type="taxonomic scope" value="Eukaryota"/>
</dbReference>
<dbReference type="InterPro" id="IPR018936">
    <property type="entry name" value="PI3/4_kinase_CS"/>
</dbReference>
<evidence type="ECO:0000256" key="4">
    <source>
        <dbReference type="ARBA" id="ARBA00022741"/>
    </source>
</evidence>
<dbReference type="EMBL" id="AGNL01046629">
    <property type="protein sequence ID" value="EJK47785.1"/>
    <property type="molecule type" value="Genomic_DNA"/>
</dbReference>
<evidence type="ECO:0000256" key="3">
    <source>
        <dbReference type="ARBA" id="ARBA00022679"/>
    </source>
</evidence>
<comment type="caution">
    <text evidence="12">The sequence shown here is derived from an EMBL/GenBank/DDBJ whole genome shotgun (WGS) entry which is preliminary data.</text>
</comment>
<dbReference type="InterPro" id="IPR003152">
    <property type="entry name" value="FATC_dom"/>
</dbReference>
<dbReference type="SUPFAM" id="SSF48371">
    <property type="entry name" value="ARM repeat"/>
    <property type="match status" value="1"/>
</dbReference>
<feature type="compositionally biased region" description="Low complexity" evidence="9">
    <location>
        <begin position="676"/>
        <end position="691"/>
    </location>
</feature>
<evidence type="ECO:0000256" key="2">
    <source>
        <dbReference type="ARBA" id="ARBA00012513"/>
    </source>
</evidence>
<dbReference type="EC" id="2.7.11.1" evidence="2"/>
<evidence type="ECO:0000259" key="11">
    <source>
        <dbReference type="PROSITE" id="PS51190"/>
    </source>
</evidence>
<dbReference type="CDD" id="cd05171">
    <property type="entry name" value="PIKKc_ATM"/>
    <property type="match status" value="1"/>
</dbReference>
<dbReference type="InterPro" id="IPR000403">
    <property type="entry name" value="PI3/4_kinase_cat_dom"/>
</dbReference>
<evidence type="ECO:0000256" key="6">
    <source>
        <dbReference type="ARBA" id="ARBA00022777"/>
    </source>
</evidence>
<dbReference type="PROSITE" id="PS00915">
    <property type="entry name" value="PI3_4_KINASE_1"/>
    <property type="match status" value="1"/>
</dbReference>
<dbReference type="PANTHER" id="PTHR37079">
    <property type="entry name" value="SERINE/THREONINE-PROTEIN KINASE ATM"/>
    <property type="match status" value="1"/>
</dbReference>
<evidence type="ECO:0000256" key="9">
    <source>
        <dbReference type="SAM" id="MobiDB-lite"/>
    </source>
</evidence>
<keyword evidence="5" id="KW-0227">DNA damage</keyword>
<evidence type="ECO:0000256" key="5">
    <source>
        <dbReference type="ARBA" id="ARBA00022763"/>
    </source>
</evidence>
<dbReference type="GO" id="GO:0006281">
    <property type="term" value="P:DNA repair"/>
    <property type="evidence" value="ECO:0007669"/>
    <property type="project" value="InterPro"/>
</dbReference>
<feature type="domain" description="FATC" evidence="11">
    <location>
        <begin position="1969"/>
        <end position="2001"/>
    </location>
</feature>
<dbReference type="SMART" id="SM01343">
    <property type="entry name" value="FATC"/>
    <property type="match status" value="1"/>
</dbReference>
<keyword evidence="6" id="KW-0418">Kinase</keyword>
<keyword evidence="7" id="KW-0067">ATP-binding</keyword>
<name>K0R540_THAOC</name>
<evidence type="ECO:0000313" key="13">
    <source>
        <dbReference type="Proteomes" id="UP000266841"/>
    </source>
</evidence>
<evidence type="ECO:0000256" key="1">
    <source>
        <dbReference type="ARBA" id="ARBA00004123"/>
    </source>
</evidence>
<accession>K0R540</accession>
<dbReference type="OrthoDB" id="381190at2759"/>
<feature type="domain" description="PI3K/PI4K catalytic" evidence="10">
    <location>
        <begin position="1614"/>
        <end position="1950"/>
    </location>
</feature>
<dbReference type="PANTHER" id="PTHR37079:SF4">
    <property type="entry name" value="SERINE_THREONINE-PROTEIN KINASE ATM"/>
    <property type="match status" value="1"/>
</dbReference>
<protein>
    <recommendedName>
        <fullName evidence="2">non-specific serine/threonine protein kinase</fullName>
        <ecNumber evidence="2">2.7.11.1</ecNumber>
    </recommendedName>
</protein>
<dbReference type="SMART" id="SM00146">
    <property type="entry name" value="PI3Kc"/>
    <property type="match status" value="1"/>
</dbReference>
<feature type="region of interest" description="Disordered" evidence="9">
    <location>
        <begin position="648"/>
        <end position="691"/>
    </location>
</feature>
<keyword evidence="8" id="KW-0539">Nucleus</keyword>
<dbReference type="InterPro" id="IPR044107">
    <property type="entry name" value="PIKKc_ATM"/>
</dbReference>
<dbReference type="Gene3D" id="3.30.1010.10">
    <property type="entry name" value="Phosphatidylinositol 3-kinase Catalytic Subunit, Chain A, domain 4"/>
    <property type="match status" value="1"/>
</dbReference>
<evidence type="ECO:0000259" key="10">
    <source>
        <dbReference type="PROSITE" id="PS50290"/>
    </source>
</evidence>
<reference evidence="12 13" key="1">
    <citation type="journal article" date="2012" name="Genome Biol.">
        <title>Genome and low-iron response of an oceanic diatom adapted to chronic iron limitation.</title>
        <authorList>
            <person name="Lommer M."/>
            <person name="Specht M."/>
            <person name="Roy A.S."/>
            <person name="Kraemer L."/>
            <person name="Andreson R."/>
            <person name="Gutowska M.A."/>
            <person name="Wolf J."/>
            <person name="Bergner S.V."/>
            <person name="Schilhabel M.B."/>
            <person name="Klostermeier U.C."/>
            <person name="Beiko R.G."/>
            <person name="Rosenstiel P."/>
            <person name="Hippler M."/>
            <person name="Laroche J."/>
        </authorList>
    </citation>
    <scope>NUCLEOTIDE SEQUENCE [LARGE SCALE GENOMIC DNA]</scope>
    <source>
        <strain evidence="12 13">CCMP1005</strain>
    </source>
</reference>
<dbReference type="GO" id="GO:0005524">
    <property type="term" value="F:ATP binding"/>
    <property type="evidence" value="ECO:0007669"/>
    <property type="project" value="UniProtKB-KW"/>
</dbReference>
<dbReference type="Pfam" id="PF00454">
    <property type="entry name" value="PI3_PI4_kinase"/>
    <property type="match status" value="1"/>
</dbReference>
<dbReference type="Proteomes" id="UP000266841">
    <property type="component" value="Unassembled WGS sequence"/>
</dbReference>
<feature type="compositionally biased region" description="Polar residues" evidence="9">
    <location>
        <begin position="1922"/>
        <end position="1935"/>
    </location>
</feature>
<keyword evidence="4" id="KW-0547">Nucleotide-binding</keyword>
<dbReference type="InterPro" id="IPR036940">
    <property type="entry name" value="PI3/4_kinase_cat_sf"/>
</dbReference>
<evidence type="ECO:0000256" key="7">
    <source>
        <dbReference type="ARBA" id="ARBA00022840"/>
    </source>
</evidence>
<comment type="subcellular location">
    <subcellularLocation>
        <location evidence="1">Nucleus</location>
    </subcellularLocation>
</comment>
<dbReference type="PROSITE" id="PS00916">
    <property type="entry name" value="PI3_4_KINASE_2"/>
    <property type="match status" value="1"/>
</dbReference>
<keyword evidence="3" id="KW-0808">Transferase</keyword>
<proteinExistence type="predicted"/>
<dbReference type="InterPro" id="IPR011009">
    <property type="entry name" value="Kinase-like_dom_sf"/>
</dbReference>
<dbReference type="PROSITE" id="PS51190">
    <property type="entry name" value="FATC"/>
    <property type="match status" value="1"/>
</dbReference>